<dbReference type="AlphaFoldDB" id="M8BDN0"/>
<keyword evidence="1" id="KW-0863">Zinc-finger</keyword>
<keyword evidence="1" id="KW-0862">Zinc</keyword>
<dbReference type="Pfam" id="PF06839">
    <property type="entry name" value="Zn_ribbon_GRF"/>
    <property type="match status" value="1"/>
</dbReference>
<dbReference type="InterPro" id="IPR010666">
    <property type="entry name" value="Znf_GRF"/>
</dbReference>
<organism evidence="3">
    <name type="scientific">Aegilops tauschii</name>
    <name type="common">Tausch's goatgrass</name>
    <name type="synonym">Aegilops squarrosa</name>
    <dbReference type="NCBI Taxonomy" id="37682"/>
    <lineage>
        <taxon>Eukaryota</taxon>
        <taxon>Viridiplantae</taxon>
        <taxon>Streptophyta</taxon>
        <taxon>Embryophyta</taxon>
        <taxon>Tracheophyta</taxon>
        <taxon>Spermatophyta</taxon>
        <taxon>Magnoliopsida</taxon>
        <taxon>Liliopsida</taxon>
        <taxon>Poales</taxon>
        <taxon>Poaceae</taxon>
        <taxon>BOP clade</taxon>
        <taxon>Pooideae</taxon>
        <taxon>Triticodae</taxon>
        <taxon>Triticeae</taxon>
        <taxon>Triticinae</taxon>
        <taxon>Aegilops</taxon>
    </lineage>
</organism>
<evidence type="ECO:0000313" key="3">
    <source>
        <dbReference type="EnsemblPlants" id="EMT12096"/>
    </source>
</evidence>
<accession>M8BDN0</accession>
<keyword evidence="1" id="KW-0479">Metal-binding</keyword>
<dbReference type="PROSITE" id="PS51999">
    <property type="entry name" value="ZF_GRF"/>
    <property type="match status" value="1"/>
</dbReference>
<dbReference type="PANTHER" id="PTHR31479:SF27">
    <property type="entry name" value="OS01G0719900 PROTEIN"/>
    <property type="match status" value="1"/>
</dbReference>
<sequence>MGKVPSQKDLFEVSGPTYLTYVNWNCPHHQRSAMASLVQGVYVLERDRQRNRQGPDARAPAWWKFFNFELRQALVDAADSSIFGAVYAFQPPYHLIDPAAAASAPHYVVAFRGTVTKKASASRDLELDLLLVRSGIEHTSRFRIAMQTIHDVVSGGSSDEAFAALARWVPNLLVNPADPISAEYVGYFDHRKKMEDIGAGAVGRLATRHSVKDLLLGIGKPEGCEPLHLFPSAVLTVPFSVEDPDYQGLELDLISPCEKHDMASERLVAFEGTDTGRRFLACAQPEGENCGFVEWVDHQWPPTMQNALLKLWAMVEDSKSARMNDNLESALTIHHLTEEKNNPEANYDKSELVADMKAEMAKKDAESKKLNQKYQLLVNLTGAQALQESATLSSAMADGKGKDGGRQKAPAK</sequence>
<protein>
    <recommendedName>
        <fullName evidence="2">GRF-type domain-containing protein</fullName>
    </recommendedName>
</protein>
<evidence type="ECO:0000259" key="2">
    <source>
        <dbReference type="PROSITE" id="PS51999"/>
    </source>
</evidence>
<evidence type="ECO:0000256" key="1">
    <source>
        <dbReference type="PROSITE-ProRule" id="PRU01343"/>
    </source>
</evidence>
<name>M8BDN0_AEGTA</name>
<feature type="domain" description="GRF-type" evidence="2">
    <location>
        <begin position="257"/>
        <end position="299"/>
    </location>
</feature>
<reference evidence="3" key="1">
    <citation type="submission" date="2015-06" db="UniProtKB">
        <authorList>
            <consortium name="EnsemblPlants"/>
        </authorList>
    </citation>
    <scope>IDENTIFICATION</scope>
</reference>
<dbReference type="EnsemblPlants" id="EMT12096">
    <property type="protein sequence ID" value="EMT12096"/>
    <property type="gene ID" value="F775_00248"/>
</dbReference>
<proteinExistence type="predicted"/>
<dbReference type="GO" id="GO:0008270">
    <property type="term" value="F:zinc ion binding"/>
    <property type="evidence" value="ECO:0007669"/>
    <property type="project" value="UniProtKB-KW"/>
</dbReference>
<dbReference type="PANTHER" id="PTHR31479">
    <property type="entry name" value="ALPHA/BETA-HYDROLASES SUPERFAMILY PROTEIN"/>
    <property type="match status" value="1"/>
</dbReference>